<protein>
    <recommendedName>
        <fullName evidence="4">DUF664 domain-containing protein</fullName>
    </recommendedName>
</protein>
<feature type="region of interest" description="Disordered" evidence="1">
    <location>
        <begin position="74"/>
        <end position="116"/>
    </location>
</feature>
<accession>A0A841AG00</accession>
<name>A0A841AG00_9MICO</name>
<keyword evidence="3" id="KW-1185">Reference proteome</keyword>
<dbReference type="Gene3D" id="1.20.120.450">
    <property type="entry name" value="dinb family like domain"/>
    <property type="match status" value="1"/>
</dbReference>
<dbReference type="InterPro" id="IPR034660">
    <property type="entry name" value="DinB/YfiT-like"/>
</dbReference>
<dbReference type="AlphaFoldDB" id="A0A841AG00"/>
<dbReference type="SUPFAM" id="SSF109854">
    <property type="entry name" value="DinB/YfiT-like putative metalloenzymes"/>
    <property type="match status" value="1"/>
</dbReference>
<feature type="compositionally biased region" description="Low complexity" evidence="1">
    <location>
        <begin position="87"/>
        <end position="98"/>
    </location>
</feature>
<dbReference type="RefSeq" id="WP_184326114.1">
    <property type="nucleotide sequence ID" value="NZ_JACHLZ010000001.1"/>
</dbReference>
<dbReference type="Proteomes" id="UP000588158">
    <property type="component" value="Unassembled WGS sequence"/>
</dbReference>
<dbReference type="InterPro" id="IPR007061">
    <property type="entry name" value="MST-like"/>
</dbReference>
<evidence type="ECO:0000313" key="3">
    <source>
        <dbReference type="Proteomes" id="UP000588158"/>
    </source>
</evidence>
<reference evidence="2 3" key="1">
    <citation type="submission" date="2020-08" db="EMBL/GenBank/DDBJ databases">
        <title>Sequencing the genomes of 1000 actinobacteria strains.</title>
        <authorList>
            <person name="Klenk H.-P."/>
        </authorList>
    </citation>
    <scope>NUCLEOTIDE SEQUENCE [LARGE SCALE GENOMIC DNA]</scope>
    <source>
        <strain evidence="2 3">DSM 28796</strain>
    </source>
</reference>
<evidence type="ECO:0000256" key="1">
    <source>
        <dbReference type="SAM" id="MobiDB-lite"/>
    </source>
</evidence>
<dbReference type="Pfam" id="PF04978">
    <property type="entry name" value="MST"/>
    <property type="match status" value="1"/>
</dbReference>
<dbReference type="EMBL" id="JACHLZ010000001">
    <property type="protein sequence ID" value="MBB5832857.1"/>
    <property type="molecule type" value="Genomic_DNA"/>
</dbReference>
<organism evidence="2 3">
    <name type="scientific">Brachybacterium aquaticum</name>
    <dbReference type="NCBI Taxonomy" id="1432564"/>
    <lineage>
        <taxon>Bacteria</taxon>
        <taxon>Bacillati</taxon>
        <taxon>Actinomycetota</taxon>
        <taxon>Actinomycetes</taxon>
        <taxon>Micrococcales</taxon>
        <taxon>Dermabacteraceae</taxon>
        <taxon>Brachybacterium</taxon>
    </lineage>
</organism>
<gene>
    <name evidence="2" type="ORF">HNR70_002670</name>
</gene>
<comment type="caution">
    <text evidence="2">The sequence shown here is derived from an EMBL/GenBank/DDBJ whole genome shotgun (WGS) entry which is preliminary data.</text>
</comment>
<evidence type="ECO:0008006" key="4">
    <source>
        <dbReference type="Google" id="ProtNLM"/>
    </source>
</evidence>
<sequence>MPFLTADVTTEHDGLAVYAAQQVHQVATTLQGLSREQLEQRPTVSRFTLGTLARHVLAVTTGFTDETRAATAAARGMSADGGAVGEADPSAPDSDAASNTTDALSGDDSGELRPGDTADSLIAELESAATALADALRGAELDAPVPTPEAPWFSGEERWTVRWVALHCIEEVARHAGHADILRESVDGQFAYALNAIADGEPWPPANW</sequence>
<proteinExistence type="predicted"/>
<evidence type="ECO:0000313" key="2">
    <source>
        <dbReference type="EMBL" id="MBB5832857.1"/>
    </source>
</evidence>